<evidence type="ECO:0000313" key="5">
    <source>
        <dbReference type="EMBL" id="NEU69442.1"/>
    </source>
</evidence>
<accession>A0A6M0IND1</accession>
<dbReference type="AlphaFoldDB" id="A0A6M0IND1"/>
<keyword evidence="3" id="KW-0804">Transcription</keyword>
<dbReference type="PANTHER" id="PTHR46796">
    <property type="entry name" value="HTH-TYPE TRANSCRIPTIONAL ACTIVATOR RHAS-RELATED"/>
    <property type="match status" value="1"/>
</dbReference>
<dbReference type="EMBL" id="JAAGNZ010000002">
    <property type="protein sequence ID" value="NEU69442.1"/>
    <property type="molecule type" value="Genomic_DNA"/>
</dbReference>
<dbReference type="SMART" id="SM00342">
    <property type="entry name" value="HTH_ARAC"/>
    <property type="match status" value="1"/>
</dbReference>
<evidence type="ECO:0000256" key="1">
    <source>
        <dbReference type="ARBA" id="ARBA00023015"/>
    </source>
</evidence>
<organism evidence="5 6">
    <name type="scientific">Spirosoma agri</name>
    <dbReference type="NCBI Taxonomy" id="1987381"/>
    <lineage>
        <taxon>Bacteria</taxon>
        <taxon>Pseudomonadati</taxon>
        <taxon>Bacteroidota</taxon>
        <taxon>Cytophagia</taxon>
        <taxon>Cytophagales</taxon>
        <taxon>Cytophagaceae</taxon>
        <taxon>Spirosoma</taxon>
    </lineage>
</organism>
<proteinExistence type="predicted"/>
<dbReference type="PANTHER" id="PTHR46796:SF13">
    <property type="entry name" value="HTH-TYPE TRANSCRIPTIONAL ACTIVATOR RHAS"/>
    <property type="match status" value="1"/>
</dbReference>
<dbReference type="PROSITE" id="PS01124">
    <property type="entry name" value="HTH_ARAC_FAMILY_2"/>
    <property type="match status" value="1"/>
</dbReference>
<sequence length="272" mass="30786">MQLTPSPELAGLVKHYLIIESQAVTGRNHRFFPDGHPGLVFSYADSIFQPTTNTQNGSPLDSFVYGQLDRYHNLRSGKNIGMLIVVLHPWGLHAISGIPGIETTNYLITLSDVFGYEGVQLQEQVVSEVTTISRINRIEHFLLKRWKNINHESVSIQTGIQLIHSTQGMVPIQALTRQLNMTERSLERRFDKFVGLSPKQYSRIARLQNCLKIHRSNHAMSLTELAYTAGYYDQAHFIREFTNLVGITPSQYNANTQRLAVNVMLLTTPPVL</sequence>
<dbReference type="RefSeq" id="WP_164041895.1">
    <property type="nucleotide sequence ID" value="NZ_JAAGNZ010000002.1"/>
</dbReference>
<evidence type="ECO:0000259" key="4">
    <source>
        <dbReference type="PROSITE" id="PS01124"/>
    </source>
</evidence>
<dbReference type="SUPFAM" id="SSF46689">
    <property type="entry name" value="Homeodomain-like"/>
    <property type="match status" value="1"/>
</dbReference>
<dbReference type="Pfam" id="PF12833">
    <property type="entry name" value="HTH_18"/>
    <property type="match status" value="1"/>
</dbReference>
<name>A0A6M0IND1_9BACT</name>
<reference evidence="5 6" key="1">
    <citation type="submission" date="2020-02" db="EMBL/GenBank/DDBJ databases">
        <title>Draft genome sequence of two Spirosoma agri KCTC 52727 and Spirosoma terrae KCTC 52035.</title>
        <authorList>
            <person name="Rojas J."/>
            <person name="Ambika Manirajan B."/>
            <person name="Ratering S."/>
            <person name="Suarez C."/>
            <person name="Schnell S."/>
        </authorList>
    </citation>
    <scope>NUCLEOTIDE SEQUENCE [LARGE SCALE GENOMIC DNA]</scope>
    <source>
        <strain evidence="5 6">KCTC 52727</strain>
    </source>
</reference>
<dbReference type="InterPro" id="IPR050204">
    <property type="entry name" value="AraC_XylS_family_regulators"/>
</dbReference>
<comment type="caution">
    <text evidence="5">The sequence shown here is derived from an EMBL/GenBank/DDBJ whole genome shotgun (WGS) entry which is preliminary data.</text>
</comment>
<dbReference type="InterPro" id="IPR009057">
    <property type="entry name" value="Homeodomain-like_sf"/>
</dbReference>
<dbReference type="Pfam" id="PF20240">
    <property type="entry name" value="DUF6597"/>
    <property type="match status" value="1"/>
</dbReference>
<evidence type="ECO:0000256" key="2">
    <source>
        <dbReference type="ARBA" id="ARBA00023125"/>
    </source>
</evidence>
<dbReference type="Proteomes" id="UP000477386">
    <property type="component" value="Unassembled WGS sequence"/>
</dbReference>
<keyword evidence="6" id="KW-1185">Reference proteome</keyword>
<dbReference type="GO" id="GO:0003700">
    <property type="term" value="F:DNA-binding transcription factor activity"/>
    <property type="evidence" value="ECO:0007669"/>
    <property type="project" value="InterPro"/>
</dbReference>
<protein>
    <submittedName>
        <fullName evidence="5">AraC family transcriptional regulator</fullName>
    </submittedName>
</protein>
<gene>
    <name evidence="5" type="ORF">GK091_21320</name>
</gene>
<dbReference type="PRINTS" id="PR00032">
    <property type="entry name" value="HTHARAC"/>
</dbReference>
<dbReference type="GO" id="GO:0043565">
    <property type="term" value="F:sequence-specific DNA binding"/>
    <property type="evidence" value="ECO:0007669"/>
    <property type="project" value="InterPro"/>
</dbReference>
<feature type="domain" description="HTH araC/xylS-type" evidence="4">
    <location>
        <begin position="172"/>
        <end position="255"/>
    </location>
</feature>
<dbReference type="InterPro" id="IPR018060">
    <property type="entry name" value="HTH_AraC"/>
</dbReference>
<dbReference type="InterPro" id="IPR020449">
    <property type="entry name" value="Tscrpt_reg_AraC-type_HTH"/>
</dbReference>
<dbReference type="InterPro" id="IPR046532">
    <property type="entry name" value="DUF6597"/>
</dbReference>
<evidence type="ECO:0000313" key="6">
    <source>
        <dbReference type="Proteomes" id="UP000477386"/>
    </source>
</evidence>
<keyword evidence="2" id="KW-0238">DNA-binding</keyword>
<keyword evidence="1" id="KW-0805">Transcription regulation</keyword>
<dbReference type="Gene3D" id="1.10.10.60">
    <property type="entry name" value="Homeodomain-like"/>
    <property type="match status" value="1"/>
</dbReference>
<evidence type="ECO:0000256" key="3">
    <source>
        <dbReference type="ARBA" id="ARBA00023163"/>
    </source>
</evidence>